<feature type="domain" description="Phospholipid/glycerol acyltransferase" evidence="4">
    <location>
        <begin position="71"/>
        <end position="185"/>
    </location>
</feature>
<proteinExistence type="predicted"/>
<evidence type="ECO:0000259" key="4">
    <source>
        <dbReference type="SMART" id="SM00563"/>
    </source>
</evidence>
<gene>
    <name evidence="5" type="ORF">MNBD_ALPHA09-99</name>
</gene>
<feature type="transmembrane region" description="Helical" evidence="3">
    <location>
        <begin position="6"/>
        <end position="30"/>
    </location>
</feature>
<dbReference type="GO" id="GO:0006654">
    <property type="term" value="P:phosphatidic acid biosynthetic process"/>
    <property type="evidence" value="ECO:0007669"/>
    <property type="project" value="TreeGrafter"/>
</dbReference>
<sequence length="242" mass="27058">MLYVRSAVFQLAFFGVLLSYMLACLPALVLPRRYARACIKSWARTNEWLLARICGLKLEIRGGRNLPPGGALVASKHQSAWETISFLHILPTPAMVLKKELLYLPFFGWYAMRAEHLWVDRSAGATALRGLMARARAALEQGRQIVIFPEGTRKAPGSAPDYRRGIVALYRDLKVPCVPVALNSGLYWKRRDWKRRPGTIIVEFCEPIPPGLDGKTFLKTLETRIETATNALVAEGSSPPPQ</sequence>
<dbReference type="EMBL" id="UOEM01000083">
    <property type="protein sequence ID" value="VAW15300.1"/>
    <property type="molecule type" value="Genomic_DNA"/>
</dbReference>
<dbReference type="SUPFAM" id="SSF69593">
    <property type="entry name" value="Glycerol-3-phosphate (1)-acyltransferase"/>
    <property type="match status" value="1"/>
</dbReference>
<name>A0A3B0TEH7_9ZZZZ</name>
<keyword evidence="2 5" id="KW-0012">Acyltransferase</keyword>
<dbReference type="SMART" id="SM00563">
    <property type="entry name" value="PlsC"/>
    <property type="match status" value="1"/>
</dbReference>
<evidence type="ECO:0000256" key="1">
    <source>
        <dbReference type="ARBA" id="ARBA00022679"/>
    </source>
</evidence>
<dbReference type="Pfam" id="PF01553">
    <property type="entry name" value="Acyltransferase"/>
    <property type="match status" value="1"/>
</dbReference>
<evidence type="ECO:0000256" key="3">
    <source>
        <dbReference type="SAM" id="Phobius"/>
    </source>
</evidence>
<keyword evidence="3" id="KW-0472">Membrane</keyword>
<evidence type="ECO:0000313" key="5">
    <source>
        <dbReference type="EMBL" id="VAW15300.1"/>
    </source>
</evidence>
<keyword evidence="3" id="KW-0812">Transmembrane</keyword>
<protein>
    <submittedName>
        <fullName evidence="5">Acyl-CoA:1-acyl-sn-glycerol-3-phosphate acyltransferase</fullName>
        <ecNumber evidence="5">2.3.1.51</ecNumber>
    </submittedName>
</protein>
<keyword evidence="1 5" id="KW-0808">Transferase</keyword>
<organism evidence="5">
    <name type="scientific">hydrothermal vent metagenome</name>
    <dbReference type="NCBI Taxonomy" id="652676"/>
    <lineage>
        <taxon>unclassified sequences</taxon>
        <taxon>metagenomes</taxon>
        <taxon>ecological metagenomes</taxon>
    </lineage>
</organism>
<dbReference type="PANTHER" id="PTHR10434:SF40">
    <property type="entry name" value="1-ACYL-SN-GLYCEROL-3-PHOSPHATE ACYLTRANSFERASE"/>
    <property type="match status" value="1"/>
</dbReference>
<dbReference type="EC" id="2.3.1.51" evidence="5"/>
<dbReference type="PANTHER" id="PTHR10434">
    <property type="entry name" value="1-ACYL-SN-GLYCEROL-3-PHOSPHATE ACYLTRANSFERASE"/>
    <property type="match status" value="1"/>
</dbReference>
<dbReference type="AlphaFoldDB" id="A0A3B0TEH7"/>
<dbReference type="GO" id="GO:0003841">
    <property type="term" value="F:1-acylglycerol-3-phosphate O-acyltransferase activity"/>
    <property type="evidence" value="ECO:0007669"/>
    <property type="project" value="UniProtKB-EC"/>
</dbReference>
<dbReference type="InterPro" id="IPR002123">
    <property type="entry name" value="Plipid/glycerol_acylTrfase"/>
</dbReference>
<dbReference type="CDD" id="cd07989">
    <property type="entry name" value="LPLAT_AGPAT-like"/>
    <property type="match status" value="1"/>
</dbReference>
<evidence type="ECO:0000256" key="2">
    <source>
        <dbReference type="ARBA" id="ARBA00023315"/>
    </source>
</evidence>
<reference evidence="5" key="1">
    <citation type="submission" date="2018-06" db="EMBL/GenBank/DDBJ databases">
        <authorList>
            <person name="Zhirakovskaya E."/>
        </authorList>
    </citation>
    <scope>NUCLEOTIDE SEQUENCE</scope>
</reference>
<keyword evidence="3" id="KW-1133">Transmembrane helix</keyword>
<accession>A0A3B0TEH7</accession>